<feature type="transmembrane region" description="Helical" evidence="11">
    <location>
        <begin position="162"/>
        <end position="180"/>
    </location>
</feature>
<dbReference type="InterPro" id="IPR011923">
    <property type="entry name" value="RodA/MrdB"/>
</dbReference>
<keyword evidence="6 11" id="KW-0133">Cell shape</keyword>
<dbReference type="KEGG" id="ptx:ABW99_16345"/>
<organism evidence="12 13">
    <name type="scientific">Pandoraea thiooxydans</name>
    <dbReference type="NCBI Taxonomy" id="445709"/>
    <lineage>
        <taxon>Bacteria</taxon>
        <taxon>Pseudomonadati</taxon>
        <taxon>Pseudomonadota</taxon>
        <taxon>Betaproteobacteria</taxon>
        <taxon>Burkholderiales</taxon>
        <taxon>Burkholderiaceae</taxon>
        <taxon>Pandoraea</taxon>
    </lineage>
</organism>
<evidence type="ECO:0000256" key="3">
    <source>
        <dbReference type="ARBA" id="ARBA00022676"/>
    </source>
</evidence>
<dbReference type="STRING" id="445709.ABW99_16345"/>
<keyword evidence="4 11" id="KW-0808">Transferase</keyword>
<dbReference type="InterPro" id="IPR001182">
    <property type="entry name" value="FtsW/RodA"/>
</dbReference>
<accession>A0A0G3EZ04</accession>
<dbReference type="GO" id="GO:0071555">
    <property type="term" value="P:cell wall organization"/>
    <property type="evidence" value="ECO:0007669"/>
    <property type="project" value="UniProtKB-KW"/>
</dbReference>
<keyword evidence="2 11" id="KW-1003">Cell membrane</keyword>
<feature type="transmembrane region" description="Helical" evidence="11">
    <location>
        <begin position="319"/>
        <end position="346"/>
    </location>
</feature>
<evidence type="ECO:0000256" key="8">
    <source>
        <dbReference type="ARBA" id="ARBA00022989"/>
    </source>
</evidence>
<evidence type="ECO:0000256" key="11">
    <source>
        <dbReference type="HAMAP-Rule" id="MF_02079"/>
    </source>
</evidence>
<keyword evidence="10 11" id="KW-0961">Cell wall biogenesis/degradation</keyword>
<dbReference type="AlphaFoldDB" id="A0A0G3EZ04"/>
<dbReference type="GO" id="GO:0015648">
    <property type="term" value="F:lipid-linked peptidoglycan transporter activity"/>
    <property type="evidence" value="ECO:0007669"/>
    <property type="project" value="TreeGrafter"/>
</dbReference>
<evidence type="ECO:0000256" key="4">
    <source>
        <dbReference type="ARBA" id="ARBA00022679"/>
    </source>
</evidence>
<dbReference type="RefSeq" id="WP_047216736.1">
    <property type="nucleotide sequence ID" value="NZ_CP011568.3"/>
</dbReference>
<dbReference type="GO" id="GO:0008360">
    <property type="term" value="P:regulation of cell shape"/>
    <property type="evidence" value="ECO:0007669"/>
    <property type="project" value="UniProtKB-KW"/>
</dbReference>
<dbReference type="GO" id="GO:0008955">
    <property type="term" value="F:peptidoglycan glycosyltransferase activity"/>
    <property type="evidence" value="ECO:0007669"/>
    <property type="project" value="UniProtKB-UniRule"/>
</dbReference>
<dbReference type="Pfam" id="PF01098">
    <property type="entry name" value="FTSW_RODA_SPOVE"/>
    <property type="match status" value="1"/>
</dbReference>
<keyword evidence="7 11" id="KW-0573">Peptidoglycan synthesis</keyword>
<keyword evidence="8 11" id="KW-1133">Transmembrane helix</keyword>
<dbReference type="UniPathway" id="UPA00219"/>
<feature type="transmembrane region" description="Helical" evidence="11">
    <location>
        <begin position="21"/>
        <end position="43"/>
    </location>
</feature>
<comment type="function">
    <text evidence="11">Peptidoglycan polymerase that is essential for cell wall elongation.</text>
</comment>
<dbReference type="PATRIC" id="fig|445709.3.peg.3456"/>
<dbReference type="GO" id="GO:0009252">
    <property type="term" value="P:peptidoglycan biosynthetic process"/>
    <property type="evidence" value="ECO:0007669"/>
    <property type="project" value="UniProtKB-UniRule"/>
</dbReference>
<dbReference type="NCBIfam" id="TIGR02210">
    <property type="entry name" value="rodA_shape"/>
    <property type="match status" value="1"/>
</dbReference>
<feature type="transmembrane region" description="Helical" evidence="11">
    <location>
        <begin position="110"/>
        <end position="130"/>
    </location>
</feature>
<dbReference type="EMBL" id="CP011568">
    <property type="protein sequence ID" value="AKJ70652.1"/>
    <property type="molecule type" value="Genomic_DNA"/>
</dbReference>
<dbReference type="GO" id="GO:0005886">
    <property type="term" value="C:plasma membrane"/>
    <property type="evidence" value="ECO:0007669"/>
    <property type="project" value="UniProtKB-SubCell"/>
</dbReference>
<feature type="transmembrane region" description="Helical" evidence="11">
    <location>
        <begin position="49"/>
        <end position="67"/>
    </location>
</feature>
<feature type="transmembrane region" description="Helical" evidence="11">
    <location>
        <begin position="185"/>
        <end position="203"/>
    </location>
</feature>
<dbReference type="Proteomes" id="UP000036700">
    <property type="component" value="Chromosome"/>
</dbReference>
<reference evidence="13" key="1">
    <citation type="submission" date="2015-06" db="EMBL/GenBank/DDBJ databases">
        <authorList>
            <person name="Lim Y.L."/>
            <person name="Ee R."/>
            <person name="Yong D."/>
            <person name="How K.Y."/>
            <person name="Yin W.F."/>
            <person name="Chan K.G."/>
        </authorList>
    </citation>
    <scope>NUCLEOTIDE SEQUENCE [LARGE SCALE GENOMIC DNA]</scope>
    <source>
        <strain evidence="13">DSM 25325</strain>
    </source>
</reference>
<keyword evidence="3 11" id="KW-0328">Glycosyltransferase</keyword>
<keyword evidence="11" id="KW-0997">Cell inner membrane</keyword>
<evidence type="ECO:0000256" key="10">
    <source>
        <dbReference type="ARBA" id="ARBA00023316"/>
    </source>
</evidence>
<feature type="transmembrane region" description="Helical" evidence="11">
    <location>
        <begin position="139"/>
        <end position="156"/>
    </location>
</feature>
<dbReference type="InterPro" id="IPR018365">
    <property type="entry name" value="Cell_cycle_FtsW-rel_CS"/>
</dbReference>
<gene>
    <name evidence="11" type="primary">mrdB</name>
    <name evidence="11" type="synonym">rodA</name>
    <name evidence="12" type="ORF">ABW99_16345</name>
</gene>
<feature type="transmembrane region" description="Helical" evidence="11">
    <location>
        <begin position="352"/>
        <end position="374"/>
    </location>
</feature>
<dbReference type="PANTHER" id="PTHR30474">
    <property type="entry name" value="CELL CYCLE PROTEIN"/>
    <property type="match status" value="1"/>
</dbReference>
<protein>
    <recommendedName>
        <fullName evidence="11">Peptidoglycan glycosyltransferase MrdB</fullName>
        <shortName evidence="11">PGT</shortName>
        <ecNumber evidence="11">2.4.99.28</ecNumber>
    </recommendedName>
    <alternativeName>
        <fullName evidence="11">Cell elongation protein RodA</fullName>
    </alternativeName>
    <alternativeName>
        <fullName evidence="11">Cell wall polymerase</fullName>
    </alternativeName>
    <alternativeName>
        <fullName evidence="11">Peptidoglycan polymerase</fullName>
        <shortName evidence="11">PG polymerase</shortName>
    </alternativeName>
</protein>
<name>A0A0G3EZ04_9BURK</name>
<comment type="catalytic activity">
    <reaction evidence="11">
        <text>[GlcNAc-(1-&gt;4)-Mur2Ac(oyl-L-Ala-gamma-D-Glu-L-Lys-D-Ala-D-Ala)](n)-di-trans,octa-cis-undecaprenyl diphosphate + beta-D-GlcNAc-(1-&gt;4)-Mur2Ac(oyl-L-Ala-gamma-D-Glu-L-Lys-D-Ala-D-Ala)-di-trans,octa-cis-undecaprenyl diphosphate = [GlcNAc-(1-&gt;4)-Mur2Ac(oyl-L-Ala-gamma-D-Glu-L-Lys-D-Ala-D-Ala)](n+1)-di-trans,octa-cis-undecaprenyl diphosphate + di-trans,octa-cis-undecaprenyl diphosphate + H(+)</text>
        <dbReference type="Rhea" id="RHEA:23708"/>
        <dbReference type="Rhea" id="RHEA-COMP:9602"/>
        <dbReference type="Rhea" id="RHEA-COMP:9603"/>
        <dbReference type="ChEBI" id="CHEBI:15378"/>
        <dbReference type="ChEBI" id="CHEBI:58405"/>
        <dbReference type="ChEBI" id="CHEBI:60033"/>
        <dbReference type="ChEBI" id="CHEBI:78435"/>
        <dbReference type="EC" id="2.4.99.28"/>
    </reaction>
</comment>
<dbReference type="PANTHER" id="PTHR30474:SF1">
    <property type="entry name" value="PEPTIDOGLYCAN GLYCOSYLTRANSFERASE MRDB"/>
    <property type="match status" value="1"/>
</dbReference>
<dbReference type="PROSITE" id="PS00428">
    <property type="entry name" value="FTSW_RODA_SPOVE"/>
    <property type="match status" value="1"/>
</dbReference>
<evidence type="ECO:0000256" key="9">
    <source>
        <dbReference type="ARBA" id="ARBA00023136"/>
    </source>
</evidence>
<evidence type="ECO:0000313" key="12">
    <source>
        <dbReference type="EMBL" id="AKJ70652.1"/>
    </source>
</evidence>
<evidence type="ECO:0000256" key="5">
    <source>
        <dbReference type="ARBA" id="ARBA00022692"/>
    </source>
</evidence>
<dbReference type="HAMAP" id="MF_02079">
    <property type="entry name" value="PGT_RodA"/>
    <property type="match status" value="1"/>
</dbReference>
<comment type="subcellular location">
    <subcellularLocation>
        <location evidence="11">Cell inner membrane</location>
        <topology evidence="11">Multi-pass membrane protein</topology>
    </subcellularLocation>
    <subcellularLocation>
        <location evidence="1">Membrane</location>
        <topology evidence="1">Multi-pass membrane protein</topology>
    </subcellularLocation>
</comment>
<keyword evidence="13" id="KW-1185">Reference proteome</keyword>
<dbReference type="OrthoDB" id="9768187at2"/>
<dbReference type="GO" id="GO:0032153">
    <property type="term" value="C:cell division site"/>
    <property type="evidence" value="ECO:0007669"/>
    <property type="project" value="TreeGrafter"/>
</dbReference>
<proteinExistence type="inferred from homology"/>
<sequence>MTLDKPSLTDRVKRAFAAFDLPLMVIMLLLLAIGLVALYSASIDVPSRVASQLRNIGLAFLLMWLLASLPTQKLMRIAVPLYAFGIALLIAVFVIGVTKNGARRWINVGVVIQPSEIMKIAMPLLLAWYFQKREGGVRWYDYVVAMVLLLIPVGLIAKQPDLGTAILVAAAGLYVIYLAGLSWKLILPVFLAGVIAIGSLLAFESRICQPDVTWVGLHDYQKHRICTFLDPTSDPLGKGFHTIQAVIAIGSGGVTGKGWLKGTQAHLEFIPEKHTDFIFAVFAEEFGLMGESVLLLLYFSLVVRGLMIAAGGATQFGRLLAGAISMIFFTYSFVNMGMVSGILPVVGVPLPFMSYGGTALVTLGVGVGILMSVAREKRLMQS</sequence>
<feature type="transmembrane region" description="Helical" evidence="11">
    <location>
        <begin position="79"/>
        <end position="98"/>
    </location>
</feature>
<feature type="transmembrane region" description="Helical" evidence="11">
    <location>
        <begin position="286"/>
        <end position="307"/>
    </location>
</feature>
<evidence type="ECO:0000256" key="1">
    <source>
        <dbReference type="ARBA" id="ARBA00004141"/>
    </source>
</evidence>
<keyword evidence="5 11" id="KW-0812">Transmembrane</keyword>
<comment type="pathway">
    <text evidence="11">Cell wall biogenesis; peptidoglycan biosynthesis.</text>
</comment>
<comment type="similarity">
    <text evidence="11">Belongs to the SEDS family. MrdB/RodA subfamily.</text>
</comment>
<evidence type="ECO:0000256" key="2">
    <source>
        <dbReference type="ARBA" id="ARBA00022475"/>
    </source>
</evidence>
<evidence type="ECO:0000256" key="6">
    <source>
        <dbReference type="ARBA" id="ARBA00022960"/>
    </source>
</evidence>
<dbReference type="GO" id="GO:0051301">
    <property type="term" value="P:cell division"/>
    <property type="evidence" value="ECO:0007669"/>
    <property type="project" value="InterPro"/>
</dbReference>
<evidence type="ECO:0000256" key="7">
    <source>
        <dbReference type="ARBA" id="ARBA00022984"/>
    </source>
</evidence>
<dbReference type="EC" id="2.4.99.28" evidence="11"/>
<keyword evidence="9 11" id="KW-0472">Membrane</keyword>
<evidence type="ECO:0000313" key="13">
    <source>
        <dbReference type="Proteomes" id="UP000036700"/>
    </source>
</evidence>